<name>A0ABW6RR80_9NOCA</name>
<keyword evidence="3" id="KW-1185">Reference proteome</keyword>
<feature type="signal peptide" evidence="1">
    <location>
        <begin position="1"/>
        <end position="29"/>
    </location>
</feature>
<dbReference type="Gene3D" id="3.40.50.1820">
    <property type="entry name" value="alpha/beta hydrolase"/>
    <property type="match status" value="1"/>
</dbReference>
<sequence>MRWRGWGPMVMAAAIAVSAVWTTAAPADAAVPGSAIGVLPQADSWRGIAGGSILDYWMTGSDGTPQRASGALFVPPGRAPAGGWPIMAYDHGTSGLGAGCGGQTTATGSLGQQEDNRIVQYFLAKGFAVVAPDYLGLGRFRTGPHPYLELNTEATATIDLVRAARATHPALSRTWAVIGGSQGGQAALGTAHLQHTYAPDLDFRGTITVDPESDIEALLPVTGPWVPNLRGVSDTGTTTFIAMILAGLRATHPEVAVDSYLSPRGRDLVDGIGDLCLGAIMRRADGASIGDLLDRQLTTDAFRTALTSYMAVPTSGYDAPILLLTNITDTTVPGPLHATLAAQFAAGGVDFRTVVGRGSHCQLNPRMWSAISDFAARIQATPTRR</sequence>
<dbReference type="Proteomes" id="UP001601992">
    <property type="component" value="Unassembled WGS sequence"/>
</dbReference>
<dbReference type="InterPro" id="IPR029058">
    <property type="entry name" value="AB_hydrolase_fold"/>
</dbReference>
<evidence type="ECO:0000313" key="3">
    <source>
        <dbReference type="Proteomes" id="UP001601992"/>
    </source>
</evidence>
<dbReference type="PANTHER" id="PTHR34853">
    <property type="match status" value="1"/>
</dbReference>
<keyword evidence="1" id="KW-0732">Signal</keyword>
<feature type="chain" id="PRO_5046048335" evidence="1">
    <location>
        <begin position="30"/>
        <end position="385"/>
    </location>
</feature>
<evidence type="ECO:0000256" key="1">
    <source>
        <dbReference type="SAM" id="SignalP"/>
    </source>
</evidence>
<evidence type="ECO:0000313" key="2">
    <source>
        <dbReference type="EMBL" id="MFF3566517.1"/>
    </source>
</evidence>
<organism evidence="2 3">
    <name type="scientific">Nocardia jiangxiensis</name>
    <dbReference type="NCBI Taxonomy" id="282685"/>
    <lineage>
        <taxon>Bacteria</taxon>
        <taxon>Bacillati</taxon>
        <taxon>Actinomycetota</taxon>
        <taxon>Actinomycetes</taxon>
        <taxon>Mycobacteriales</taxon>
        <taxon>Nocardiaceae</taxon>
        <taxon>Nocardia</taxon>
    </lineage>
</organism>
<reference evidence="2 3" key="1">
    <citation type="submission" date="2024-10" db="EMBL/GenBank/DDBJ databases">
        <title>The Natural Products Discovery Center: Release of the First 8490 Sequenced Strains for Exploring Actinobacteria Biosynthetic Diversity.</title>
        <authorList>
            <person name="Kalkreuter E."/>
            <person name="Kautsar S.A."/>
            <person name="Yang D."/>
            <person name="Bader C.D."/>
            <person name="Teijaro C.N."/>
            <person name="Fluegel L."/>
            <person name="Davis C.M."/>
            <person name="Simpson J.R."/>
            <person name="Lauterbach L."/>
            <person name="Steele A.D."/>
            <person name="Gui C."/>
            <person name="Meng S."/>
            <person name="Li G."/>
            <person name="Viehrig K."/>
            <person name="Ye F."/>
            <person name="Su P."/>
            <person name="Kiefer A.F."/>
            <person name="Nichols A."/>
            <person name="Cepeda A.J."/>
            <person name="Yan W."/>
            <person name="Fan B."/>
            <person name="Jiang Y."/>
            <person name="Adhikari A."/>
            <person name="Zheng C.-J."/>
            <person name="Schuster L."/>
            <person name="Cowan T.M."/>
            <person name="Smanski M.J."/>
            <person name="Chevrette M.G."/>
            <person name="De Carvalho L.P.S."/>
            <person name="Shen B."/>
        </authorList>
    </citation>
    <scope>NUCLEOTIDE SEQUENCE [LARGE SCALE GENOMIC DNA]</scope>
    <source>
        <strain evidence="2 3">NPDC002593</strain>
    </source>
</reference>
<dbReference type="Pfam" id="PF03583">
    <property type="entry name" value="LIP"/>
    <property type="match status" value="1"/>
</dbReference>
<dbReference type="PANTHER" id="PTHR34853:SF1">
    <property type="entry name" value="LIPASE 5"/>
    <property type="match status" value="1"/>
</dbReference>
<dbReference type="SUPFAM" id="SSF53474">
    <property type="entry name" value="alpha/beta-Hydrolases"/>
    <property type="match status" value="1"/>
</dbReference>
<dbReference type="PIRSF" id="PIRSF029171">
    <property type="entry name" value="Esterase_LipA"/>
    <property type="match status" value="1"/>
</dbReference>
<dbReference type="Gene3D" id="1.10.260.130">
    <property type="match status" value="1"/>
</dbReference>
<proteinExistence type="predicted"/>
<dbReference type="EMBL" id="JBIAQY010000001">
    <property type="protein sequence ID" value="MFF3566517.1"/>
    <property type="molecule type" value="Genomic_DNA"/>
</dbReference>
<accession>A0ABW6RR80</accession>
<comment type="caution">
    <text evidence="2">The sequence shown here is derived from an EMBL/GenBank/DDBJ whole genome shotgun (WGS) entry which is preliminary data.</text>
</comment>
<dbReference type="InterPro" id="IPR005152">
    <property type="entry name" value="Lipase_secreted"/>
</dbReference>
<protein>
    <submittedName>
        <fullName evidence="2">Lipase family protein</fullName>
    </submittedName>
</protein>
<dbReference type="RefSeq" id="WP_387402430.1">
    <property type="nucleotide sequence ID" value="NZ_JBIAQY010000001.1"/>
</dbReference>
<gene>
    <name evidence="2" type="ORF">ACFYXQ_01905</name>
</gene>